<keyword evidence="2" id="KW-1185">Reference proteome</keyword>
<reference evidence="1 2" key="1">
    <citation type="journal article" date="2020" name="ISME J.">
        <title>Uncovering the hidden diversity of litter-decomposition mechanisms in mushroom-forming fungi.</title>
        <authorList>
            <person name="Floudas D."/>
            <person name="Bentzer J."/>
            <person name="Ahren D."/>
            <person name="Johansson T."/>
            <person name="Persson P."/>
            <person name="Tunlid A."/>
        </authorList>
    </citation>
    <scope>NUCLEOTIDE SEQUENCE [LARGE SCALE GENOMIC DNA]</scope>
    <source>
        <strain evidence="1 2">CBS 661.87</strain>
    </source>
</reference>
<sequence>MVSQVATYPLALFKLMDEEDTSAKQPPLGFAKRAGTESSTFNVPAHSLLKALVSHAPSAETMAKEFLAELGKCGNPLVETLAEEAYQGICTTAPDEWADIVHQKLQESPGDLSNITQLGSHYLSHLVIPFRNPGEKKTPQDSIHPTPNCRRIDEIEELLKEANRNSQSALKDLASFNQLTDQILA</sequence>
<dbReference type="EMBL" id="JAACJP010000002">
    <property type="protein sequence ID" value="KAF5387116.1"/>
    <property type="molecule type" value="Genomic_DNA"/>
</dbReference>
<accession>A0A8H5HQ07</accession>
<protein>
    <submittedName>
        <fullName evidence="1">Uncharacterized protein</fullName>
    </submittedName>
</protein>
<name>A0A8H5HQ07_9AGAR</name>
<dbReference type="AlphaFoldDB" id="A0A8H5HQ07"/>
<dbReference type="OrthoDB" id="2833246at2759"/>
<comment type="caution">
    <text evidence="1">The sequence shown here is derived from an EMBL/GenBank/DDBJ whole genome shotgun (WGS) entry which is preliminary data.</text>
</comment>
<proteinExistence type="predicted"/>
<evidence type="ECO:0000313" key="1">
    <source>
        <dbReference type="EMBL" id="KAF5387116.1"/>
    </source>
</evidence>
<organism evidence="1 2">
    <name type="scientific">Tricholomella constricta</name>
    <dbReference type="NCBI Taxonomy" id="117010"/>
    <lineage>
        <taxon>Eukaryota</taxon>
        <taxon>Fungi</taxon>
        <taxon>Dikarya</taxon>
        <taxon>Basidiomycota</taxon>
        <taxon>Agaricomycotina</taxon>
        <taxon>Agaricomycetes</taxon>
        <taxon>Agaricomycetidae</taxon>
        <taxon>Agaricales</taxon>
        <taxon>Tricholomatineae</taxon>
        <taxon>Lyophyllaceae</taxon>
        <taxon>Tricholomella</taxon>
    </lineage>
</organism>
<evidence type="ECO:0000313" key="2">
    <source>
        <dbReference type="Proteomes" id="UP000565441"/>
    </source>
</evidence>
<dbReference type="Proteomes" id="UP000565441">
    <property type="component" value="Unassembled WGS sequence"/>
</dbReference>
<gene>
    <name evidence="1" type="ORF">D9615_001639</name>
</gene>